<accession>H2EFW1</accession>
<protein>
    <submittedName>
        <fullName evidence="1">Uncharacterized protein</fullName>
    </submittedName>
</protein>
<name>H2EFW1_9VIRU</name>
<proteinExistence type="predicted"/>
<evidence type="ECO:0000313" key="1">
    <source>
        <dbReference type="EMBL" id="AEX63013.1"/>
    </source>
</evidence>
<organism evidence="1">
    <name type="scientific">Moumouvirus sp. 'Monve'</name>
    <dbReference type="NCBI Taxonomy" id="1128131"/>
    <lineage>
        <taxon>Viruses</taxon>
        <taxon>Varidnaviria</taxon>
        <taxon>Bamfordvirae</taxon>
        <taxon>Nucleocytoviricota</taxon>
        <taxon>Megaviricetes</taxon>
        <taxon>Imitervirales</taxon>
        <taxon>Mimiviridae</taxon>
        <taxon>Megamimivirinae</taxon>
        <taxon>Moumouvirus</taxon>
    </lineage>
</organism>
<gene>
    <name evidence="1" type="ORF">mv_R811</name>
</gene>
<sequence>MEKNHLDIIIPIKDIIEKKASQVDFIEIISLVFHAVSILSDKRTNYWKLLYSEFRHDLKKQNKQKWPVLNITNNEFNKRFDIYISKPFIESDNILTLLYRLLYIETYKCQDINKNGYKSILNNLLEKNKDTCHVKKISLYRLFELLVEQLDNYVKIYNDNTKIEYSLGQKIINLIERD</sequence>
<dbReference type="EMBL" id="JN885999">
    <property type="protein sequence ID" value="AEX63013.1"/>
    <property type="molecule type" value="Genomic_DNA"/>
</dbReference>
<reference evidence="1" key="1">
    <citation type="submission" date="2011-10" db="EMBL/GenBank/DDBJ databases">
        <title>Provirophages and transpovirons: unique mobilome of giant viruses.</title>
        <authorList>
            <person name="Desnues C."/>
            <person name="LaScola B."/>
            <person name="Yutin N."/>
            <person name="Fournous G."/>
            <person name="Koonin E."/>
            <person name="Raoult D."/>
        </authorList>
    </citation>
    <scope>NUCLEOTIDE SEQUENCE</scope>
    <source>
        <strain evidence="1">Mv13-mv</strain>
    </source>
</reference>